<dbReference type="Gene3D" id="3.40.50.150">
    <property type="entry name" value="Vaccinia Virus protein VP39"/>
    <property type="match status" value="1"/>
</dbReference>
<dbReference type="GO" id="GO:0032259">
    <property type="term" value="P:methylation"/>
    <property type="evidence" value="ECO:0007669"/>
    <property type="project" value="UniProtKB-KW"/>
</dbReference>
<dbReference type="InterPro" id="IPR016980">
    <property type="entry name" value="S-AdoMet-dep_MeTrfase_Alr7345"/>
</dbReference>
<dbReference type="PIRSF" id="PIRSF031679">
    <property type="entry name" value="Mtase_Alr7345_prd"/>
    <property type="match status" value="1"/>
</dbReference>
<dbReference type="SUPFAM" id="SSF53335">
    <property type="entry name" value="S-adenosyl-L-methionine-dependent methyltransferases"/>
    <property type="match status" value="1"/>
</dbReference>
<evidence type="ECO:0000256" key="1">
    <source>
        <dbReference type="SAM" id="SignalP"/>
    </source>
</evidence>
<dbReference type="Proteomes" id="UP000238261">
    <property type="component" value="Unassembled WGS sequence"/>
</dbReference>
<dbReference type="GO" id="GO:0008168">
    <property type="term" value="F:methyltransferase activity"/>
    <property type="evidence" value="ECO:0007669"/>
    <property type="project" value="UniProtKB-KW"/>
</dbReference>
<dbReference type="EMBL" id="MDEG01000021">
    <property type="protein sequence ID" value="PPU95897.1"/>
    <property type="molecule type" value="Genomic_DNA"/>
</dbReference>
<name>A0A2S7ES14_9XANT</name>
<keyword evidence="3" id="KW-1185">Reference proteome</keyword>
<protein>
    <submittedName>
        <fullName evidence="2">Methyltransferase</fullName>
    </submittedName>
</protein>
<feature type="chain" id="PRO_5015714419" evidence="1">
    <location>
        <begin position="27"/>
        <end position="285"/>
    </location>
</feature>
<dbReference type="InterPro" id="IPR029063">
    <property type="entry name" value="SAM-dependent_MTases_sf"/>
</dbReference>
<proteinExistence type="predicted"/>
<dbReference type="AlphaFoldDB" id="A0A2S7ES14"/>
<reference evidence="3" key="1">
    <citation type="submission" date="2016-08" db="EMBL/GenBank/DDBJ databases">
        <authorList>
            <person name="Merda D."/>
            <person name="Briand M."/>
            <person name="Taghouti G."/>
            <person name="Carrere S."/>
            <person name="Gouzy J."/>
            <person name="Portier P."/>
            <person name="Jacques M.-A."/>
            <person name="Fischer-Le Saux M."/>
        </authorList>
    </citation>
    <scope>NUCLEOTIDE SEQUENCE [LARGE SCALE GENOMIC DNA]</scope>
    <source>
        <strain evidence="3">CFBP1156</strain>
    </source>
</reference>
<feature type="signal peptide" evidence="1">
    <location>
        <begin position="1"/>
        <end position="26"/>
    </location>
</feature>
<gene>
    <name evidence="2" type="ORF">XhyaCFBP1156_17330</name>
</gene>
<keyword evidence="2" id="KW-0489">Methyltransferase</keyword>
<accession>A0A2S7ES14</accession>
<keyword evidence="2" id="KW-0808">Transferase</keyword>
<evidence type="ECO:0000313" key="3">
    <source>
        <dbReference type="Proteomes" id="UP000238261"/>
    </source>
</evidence>
<keyword evidence="1" id="KW-0732">Signal</keyword>
<organism evidence="2 3">
    <name type="scientific">Xanthomonas hyacinthi</name>
    <dbReference type="NCBI Taxonomy" id="56455"/>
    <lineage>
        <taxon>Bacteria</taxon>
        <taxon>Pseudomonadati</taxon>
        <taxon>Pseudomonadota</taxon>
        <taxon>Gammaproteobacteria</taxon>
        <taxon>Lysobacterales</taxon>
        <taxon>Lysobacteraceae</taxon>
        <taxon>Xanthomonas</taxon>
    </lineage>
</organism>
<comment type="caution">
    <text evidence="2">The sequence shown here is derived from an EMBL/GenBank/DDBJ whole genome shotgun (WGS) entry which is preliminary data.</text>
</comment>
<sequence length="285" mass="30280">MSLLTTLACACTLAIAATLAIPTAQALKPADSASLPVPDAALRAAIDGSWRDRVYVARDAYRHPGQTLALFGITPTLTVIEITPGGGWYSEILAPYLRERGQYIAAVVDPAAVPEGRGRDDQQKARATLEQKFAAAPAQYDHARLVAYSPAAPVFGPAASADLVLTFRNVHSWRMAGQAEGMFKGFYQVLKPGGVLGVVEHRAKADVPADDKSGYVGQAQVIAMAEAAGFTLAGKSEVNANPRDTKDYRGGVWTLPPSNSHDAADDAKYKAIGESDRMTLKFVKP</sequence>
<dbReference type="OrthoDB" id="9801692at2"/>
<evidence type="ECO:0000313" key="2">
    <source>
        <dbReference type="EMBL" id="PPU95897.1"/>
    </source>
</evidence>
<dbReference type="RefSeq" id="WP_104558855.1">
    <property type="nucleotide sequence ID" value="NZ_CP043476.1"/>
</dbReference>